<name>J3KXB4_ORYBR</name>
<dbReference type="Proteomes" id="UP000006038">
    <property type="component" value="Chromosome 1"/>
</dbReference>
<dbReference type="AlphaFoldDB" id="J3KXB4"/>
<sequence>MDQGWHNPLLCAADPFCPPTYLSLIRRLFMISFCLGHRSSAIVCVSYTTHASDKKMNSLFMFLSDKNENPTLFSPGSFSCLANNRGSLIASVRMFCSGFSCSKLFYLSRSSD</sequence>
<reference evidence="1" key="2">
    <citation type="submission" date="2013-04" db="UniProtKB">
        <authorList>
            <consortium name="EnsemblPlants"/>
        </authorList>
    </citation>
    <scope>IDENTIFICATION</scope>
</reference>
<evidence type="ECO:0000313" key="2">
    <source>
        <dbReference type="Proteomes" id="UP000006038"/>
    </source>
</evidence>
<protein>
    <submittedName>
        <fullName evidence="1">Uncharacterized protein</fullName>
    </submittedName>
</protein>
<keyword evidence="2" id="KW-1185">Reference proteome</keyword>
<organism evidence="1">
    <name type="scientific">Oryza brachyantha</name>
    <name type="common">malo sina</name>
    <dbReference type="NCBI Taxonomy" id="4533"/>
    <lineage>
        <taxon>Eukaryota</taxon>
        <taxon>Viridiplantae</taxon>
        <taxon>Streptophyta</taxon>
        <taxon>Embryophyta</taxon>
        <taxon>Tracheophyta</taxon>
        <taxon>Spermatophyta</taxon>
        <taxon>Magnoliopsida</taxon>
        <taxon>Liliopsida</taxon>
        <taxon>Poales</taxon>
        <taxon>Poaceae</taxon>
        <taxon>BOP clade</taxon>
        <taxon>Oryzoideae</taxon>
        <taxon>Oryzeae</taxon>
        <taxon>Oryzinae</taxon>
        <taxon>Oryza</taxon>
    </lineage>
</organism>
<evidence type="ECO:0000313" key="1">
    <source>
        <dbReference type="EnsemblPlants" id="OB01G16200.1"/>
    </source>
</evidence>
<dbReference type="EnsemblPlants" id="OB01G16200.1">
    <property type="protein sequence ID" value="OB01G16200.1"/>
    <property type="gene ID" value="OB01G16200"/>
</dbReference>
<dbReference type="Gramene" id="OB01G16200.1">
    <property type="protein sequence ID" value="OB01G16200.1"/>
    <property type="gene ID" value="OB01G16200"/>
</dbReference>
<dbReference type="HOGENOM" id="CLU_2149707_0_0_1"/>
<proteinExistence type="predicted"/>
<accession>J3KXB4</accession>
<reference evidence="1" key="1">
    <citation type="journal article" date="2013" name="Nat. Commun.">
        <title>Whole-genome sequencing of Oryza brachyantha reveals mechanisms underlying Oryza genome evolution.</title>
        <authorList>
            <person name="Chen J."/>
            <person name="Huang Q."/>
            <person name="Gao D."/>
            <person name="Wang J."/>
            <person name="Lang Y."/>
            <person name="Liu T."/>
            <person name="Li B."/>
            <person name="Bai Z."/>
            <person name="Luis Goicoechea J."/>
            <person name="Liang C."/>
            <person name="Chen C."/>
            <person name="Zhang W."/>
            <person name="Sun S."/>
            <person name="Liao Y."/>
            <person name="Zhang X."/>
            <person name="Yang L."/>
            <person name="Song C."/>
            <person name="Wang M."/>
            <person name="Shi J."/>
            <person name="Liu G."/>
            <person name="Liu J."/>
            <person name="Zhou H."/>
            <person name="Zhou W."/>
            <person name="Yu Q."/>
            <person name="An N."/>
            <person name="Chen Y."/>
            <person name="Cai Q."/>
            <person name="Wang B."/>
            <person name="Liu B."/>
            <person name="Min J."/>
            <person name="Huang Y."/>
            <person name="Wu H."/>
            <person name="Li Z."/>
            <person name="Zhang Y."/>
            <person name="Yin Y."/>
            <person name="Song W."/>
            <person name="Jiang J."/>
            <person name="Jackson S.A."/>
            <person name="Wing R.A."/>
            <person name="Wang J."/>
            <person name="Chen M."/>
        </authorList>
    </citation>
    <scope>NUCLEOTIDE SEQUENCE [LARGE SCALE GENOMIC DNA]</scope>
    <source>
        <strain evidence="1">cv. IRGC 101232</strain>
    </source>
</reference>